<dbReference type="InterPro" id="IPR020904">
    <property type="entry name" value="Sc_DH/Rdtase_CS"/>
</dbReference>
<dbReference type="InterPro" id="IPR036291">
    <property type="entry name" value="NAD(P)-bd_dom_sf"/>
</dbReference>
<evidence type="ECO:0000256" key="1">
    <source>
        <dbReference type="ARBA" id="ARBA00006484"/>
    </source>
</evidence>
<dbReference type="SUPFAM" id="SSF51735">
    <property type="entry name" value="NAD(P)-binding Rossmann-fold domains"/>
    <property type="match status" value="1"/>
</dbReference>
<evidence type="ECO:0000313" key="6">
    <source>
        <dbReference type="Proteomes" id="UP000008332"/>
    </source>
</evidence>
<dbReference type="PANTHER" id="PTHR44196:SF1">
    <property type="entry name" value="DEHYDROGENASE_REDUCTASE SDR FAMILY MEMBER 7B"/>
    <property type="match status" value="1"/>
</dbReference>
<dbReference type="NCBIfam" id="NF006099">
    <property type="entry name" value="PRK08251.1"/>
    <property type="match status" value="1"/>
</dbReference>
<proteinExistence type="inferred from homology"/>
<dbReference type="PRINTS" id="PR00081">
    <property type="entry name" value="GDHRDH"/>
</dbReference>
<name>Q21T82_ALBFT</name>
<gene>
    <name evidence="5" type="ordered locus">Rfer_3312</name>
</gene>
<dbReference type="KEGG" id="rfr:Rfer_3312"/>
<keyword evidence="2" id="KW-0560">Oxidoreductase</keyword>
<protein>
    <submittedName>
        <fullName evidence="5">Short-chain dehydrogenase/reductase SDR</fullName>
    </submittedName>
</protein>
<dbReference type="Pfam" id="PF00106">
    <property type="entry name" value="adh_short"/>
    <property type="match status" value="1"/>
</dbReference>
<dbReference type="PROSITE" id="PS00061">
    <property type="entry name" value="ADH_SHORT"/>
    <property type="match status" value="1"/>
</dbReference>
<evidence type="ECO:0000256" key="2">
    <source>
        <dbReference type="ARBA" id="ARBA00023002"/>
    </source>
</evidence>
<dbReference type="OrthoDB" id="9797538at2"/>
<evidence type="ECO:0000313" key="5">
    <source>
        <dbReference type="EMBL" id="ABD71021.1"/>
    </source>
</evidence>
<dbReference type="HOGENOM" id="CLU_010194_2_1_4"/>
<dbReference type="GO" id="GO:0016491">
    <property type="term" value="F:oxidoreductase activity"/>
    <property type="evidence" value="ECO:0007669"/>
    <property type="project" value="UniProtKB-KW"/>
</dbReference>
<dbReference type="Gene3D" id="3.40.50.720">
    <property type="entry name" value="NAD(P)-binding Rossmann-like Domain"/>
    <property type="match status" value="1"/>
</dbReference>
<sequence length="260" mass="27689">MTHQKRDGKPDPQGAAKSVFITGASSGLGRQMAIEFSRRGYRLALCARRLDVLMALRTELQAEGGSAVFVAALDVTDEAAVAQVFSQARAQLGSLDIVVANAGIGHHGTIGKLPFERVRDTINTNVIGFMATVDAAMHHFKEQGHGHLVGISSVAAFRGMPAGGVYGASKAAVTTYLESLRAETHSSPIVVTTLSPGFIDTPINRGAKSRPFVIGVERGGKLLVDLIERQVEQATVPRWPWSVVARIMAVLPTSVIAKLR</sequence>
<dbReference type="Proteomes" id="UP000008332">
    <property type="component" value="Chromosome"/>
</dbReference>
<accession>Q21T82</accession>
<dbReference type="STRING" id="338969.Rfer_3312"/>
<dbReference type="InterPro" id="IPR002347">
    <property type="entry name" value="SDR_fam"/>
</dbReference>
<dbReference type="EMBL" id="CP000267">
    <property type="protein sequence ID" value="ABD71021.1"/>
    <property type="molecule type" value="Genomic_DNA"/>
</dbReference>
<dbReference type="GO" id="GO:0016020">
    <property type="term" value="C:membrane"/>
    <property type="evidence" value="ECO:0007669"/>
    <property type="project" value="TreeGrafter"/>
</dbReference>
<dbReference type="InterPro" id="IPR057326">
    <property type="entry name" value="KR_dom"/>
</dbReference>
<reference evidence="6" key="1">
    <citation type="submission" date="2006-02" db="EMBL/GenBank/DDBJ databases">
        <title>Complete sequence of chromosome of Rhodoferax ferrireducens DSM 15236.</title>
        <authorList>
            <person name="Copeland A."/>
            <person name="Lucas S."/>
            <person name="Lapidus A."/>
            <person name="Barry K."/>
            <person name="Detter J.C."/>
            <person name="Glavina del Rio T."/>
            <person name="Hammon N."/>
            <person name="Israni S."/>
            <person name="Pitluck S."/>
            <person name="Brettin T."/>
            <person name="Bruce D."/>
            <person name="Han C."/>
            <person name="Tapia R."/>
            <person name="Gilna P."/>
            <person name="Kiss H."/>
            <person name="Schmutz J."/>
            <person name="Larimer F."/>
            <person name="Land M."/>
            <person name="Kyrpides N."/>
            <person name="Ivanova N."/>
            <person name="Richardson P."/>
        </authorList>
    </citation>
    <scope>NUCLEOTIDE SEQUENCE [LARGE SCALE GENOMIC DNA]</scope>
    <source>
        <strain evidence="6">ATCC BAA-621 / DSM 15236 / T118</strain>
    </source>
</reference>
<dbReference type="PRINTS" id="PR00080">
    <property type="entry name" value="SDRFAMILY"/>
</dbReference>
<dbReference type="SMART" id="SM00822">
    <property type="entry name" value="PKS_KR"/>
    <property type="match status" value="1"/>
</dbReference>
<dbReference type="eggNOG" id="COG0300">
    <property type="taxonomic scope" value="Bacteria"/>
</dbReference>
<dbReference type="AlphaFoldDB" id="Q21T82"/>
<evidence type="ECO:0000259" key="4">
    <source>
        <dbReference type="SMART" id="SM00822"/>
    </source>
</evidence>
<organism evidence="5 6">
    <name type="scientific">Albidiferax ferrireducens (strain ATCC BAA-621 / DSM 15236 / T118)</name>
    <name type="common">Rhodoferax ferrireducens</name>
    <dbReference type="NCBI Taxonomy" id="338969"/>
    <lineage>
        <taxon>Bacteria</taxon>
        <taxon>Pseudomonadati</taxon>
        <taxon>Pseudomonadota</taxon>
        <taxon>Betaproteobacteria</taxon>
        <taxon>Burkholderiales</taxon>
        <taxon>Comamonadaceae</taxon>
        <taxon>Rhodoferax</taxon>
    </lineage>
</organism>
<evidence type="ECO:0000256" key="3">
    <source>
        <dbReference type="RuleBase" id="RU000363"/>
    </source>
</evidence>
<comment type="similarity">
    <text evidence="1 3">Belongs to the short-chain dehydrogenases/reductases (SDR) family.</text>
</comment>
<keyword evidence="6" id="KW-1185">Reference proteome</keyword>
<feature type="domain" description="Ketoreductase" evidence="4">
    <location>
        <begin position="17"/>
        <end position="202"/>
    </location>
</feature>
<dbReference type="RefSeq" id="WP_011465584.1">
    <property type="nucleotide sequence ID" value="NC_007908.1"/>
</dbReference>
<dbReference type="PANTHER" id="PTHR44196">
    <property type="entry name" value="DEHYDROGENASE/REDUCTASE SDR FAMILY MEMBER 7B"/>
    <property type="match status" value="1"/>
</dbReference>